<evidence type="ECO:0000313" key="6">
    <source>
        <dbReference type="EMBL" id="USG60576.1"/>
    </source>
</evidence>
<protein>
    <submittedName>
        <fullName evidence="6">PAS domain-containing methyl-accepting chemotaxis protein</fullName>
    </submittedName>
</protein>
<name>A0ABY4W068_9PROT</name>
<keyword evidence="7" id="KW-1185">Reference proteome</keyword>
<dbReference type="Gene3D" id="1.10.287.950">
    <property type="entry name" value="Methyl-accepting chemotaxis protein"/>
    <property type="match status" value="1"/>
</dbReference>
<feature type="domain" description="Methyl-accepting transducer" evidence="3">
    <location>
        <begin position="395"/>
        <end position="617"/>
    </location>
</feature>
<gene>
    <name evidence="6" type="ORF">NBZ79_15525</name>
</gene>
<keyword evidence="1" id="KW-0807">Transducer</keyword>
<dbReference type="InterPro" id="IPR000014">
    <property type="entry name" value="PAS"/>
</dbReference>
<dbReference type="SMART" id="SM00086">
    <property type="entry name" value="PAC"/>
    <property type="match status" value="3"/>
</dbReference>
<dbReference type="InterPro" id="IPR004089">
    <property type="entry name" value="MCPsignal_dom"/>
</dbReference>
<feature type="domain" description="PAC" evidence="5">
    <location>
        <begin position="342"/>
        <end position="394"/>
    </location>
</feature>
<sequence length="632" mass="67944">MLKFLSRGKAAVSNVKKSGKIDAREVDAMLAALDKSQAIIHFSNEGTILDANENFLNAMGYSLEEIVGNKHSMFVAPEEADSVDYANFWAALGRGEFQAAEYKRFDKSGNEIWIQASYNPILDKSGTVSRVVKFATDITAQKIQNADYEGQIDAVNKSQAVISFKLDGTIIDANDNFLGAVGYSIDEIRGEHHRKFVEPAYGESAEYAEFWASLGRGEFQAAEYKRIGKGGKEIWIQASYNPIFDPSGKPVKVVKYATDITARVLQNADFQGQIDAVNKSQAVISFKLDGTIIDANDNFLGAVGYSIDEIRGEHHRKFVEPTYGESAEYAEFWASLGRGEFQAAEYKRIGKGGKEIWIQASYNPIFDPSGKPFKVVKYATDVTAQVIARHEGERVGKIVDENLDKILSSVGDANLQTNSAVTASGNALQTVQSVAAAAEEFQSSAQEISRSMTASKTEVNKANQEASNADNSTKELATAAQAMSNIIEVIQGIAAQINLLALNATIESARAGEAGKGFAVVATEVKSLASQVANATDQIATEISGMQSISDNVVDNLTSIRNAIVAVESSVTSVAGAVEEQTATTKEITVSMQSAATAVSEINESLSSISGAVEDANKYAEEGTDLYRSMNG</sequence>
<evidence type="ECO:0000256" key="1">
    <source>
        <dbReference type="PROSITE-ProRule" id="PRU00284"/>
    </source>
</evidence>
<dbReference type="PANTHER" id="PTHR24422:SF10">
    <property type="entry name" value="CHEMOTAXIS PROTEIN METHYLTRANSFERASE 2"/>
    <property type="match status" value="1"/>
</dbReference>
<evidence type="ECO:0000259" key="5">
    <source>
        <dbReference type="PROSITE" id="PS50113"/>
    </source>
</evidence>
<dbReference type="SUPFAM" id="SSF55785">
    <property type="entry name" value="PYP-like sensor domain (PAS domain)"/>
    <property type="match status" value="3"/>
</dbReference>
<dbReference type="CDD" id="cd00130">
    <property type="entry name" value="PAS"/>
    <property type="match status" value="3"/>
</dbReference>
<dbReference type="InterPro" id="IPR001610">
    <property type="entry name" value="PAC"/>
</dbReference>
<dbReference type="EMBL" id="CP098747">
    <property type="protein sequence ID" value="USG60576.1"/>
    <property type="molecule type" value="Genomic_DNA"/>
</dbReference>
<dbReference type="PROSITE" id="PS50113">
    <property type="entry name" value="PAC"/>
    <property type="match status" value="3"/>
</dbReference>
<organism evidence="6 7">
    <name type="scientific">Sneathiella marina</name>
    <dbReference type="NCBI Taxonomy" id="2950108"/>
    <lineage>
        <taxon>Bacteria</taxon>
        <taxon>Pseudomonadati</taxon>
        <taxon>Pseudomonadota</taxon>
        <taxon>Alphaproteobacteria</taxon>
        <taxon>Sneathiellales</taxon>
        <taxon>Sneathiellaceae</taxon>
        <taxon>Sneathiella</taxon>
    </lineage>
</organism>
<evidence type="ECO:0000259" key="3">
    <source>
        <dbReference type="PROSITE" id="PS50111"/>
    </source>
</evidence>
<dbReference type="PANTHER" id="PTHR24422">
    <property type="entry name" value="CHEMOTAXIS PROTEIN METHYLTRANSFERASE"/>
    <property type="match status" value="1"/>
</dbReference>
<dbReference type="InterPro" id="IPR000700">
    <property type="entry name" value="PAS-assoc_C"/>
</dbReference>
<dbReference type="InterPro" id="IPR050903">
    <property type="entry name" value="Bact_Chemotaxis_MeTrfase"/>
</dbReference>
<reference evidence="6" key="1">
    <citation type="submission" date="2022-06" db="EMBL/GenBank/DDBJ databases">
        <title>Sneathiella actinostolidae sp. nov., isolated from a sea anemonein the Western Pacific Ocean.</title>
        <authorList>
            <person name="Wei M.J."/>
        </authorList>
    </citation>
    <scope>NUCLEOTIDE SEQUENCE</scope>
    <source>
        <strain evidence="6">PHK-P5</strain>
    </source>
</reference>
<dbReference type="Gene3D" id="3.30.450.20">
    <property type="entry name" value="PAS domain"/>
    <property type="match status" value="3"/>
</dbReference>
<dbReference type="PROSITE" id="PS50112">
    <property type="entry name" value="PAS"/>
    <property type="match status" value="1"/>
</dbReference>
<dbReference type="InterPro" id="IPR035965">
    <property type="entry name" value="PAS-like_dom_sf"/>
</dbReference>
<feature type="domain" description="PAS" evidence="4">
    <location>
        <begin position="39"/>
        <end position="95"/>
    </location>
</feature>
<feature type="domain" description="PAC" evidence="5">
    <location>
        <begin position="220"/>
        <end position="272"/>
    </location>
</feature>
<dbReference type="Pfam" id="PF08447">
    <property type="entry name" value="PAS_3"/>
    <property type="match status" value="3"/>
</dbReference>
<evidence type="ECO:0000313" key="7">
    <source>
        <dbReference type="Proteomes" id="UP001056291"/>
    </source>
</evidence>
<dbReference type="SMART" id="SM00091">
    <property type="entry name" value="PAS"/>
    <property type="match status" value="3"/>
</dbReference>
<feature type="region of interest" description="Disordered" evidence="2">
    <location>
        <begin position="452"/>
        <end position="472"/>
    </location>
</feature>
<dbReference type="Pfam" id="PF00015">
    <property type="entry name" value="MCPsignal"/>
    <property type="match status" value="1"/>
</dbReference>
<dbReference type="SUPFAM" id="SSF58104">
    <property type="entry name" value="Methyl-accepting chemotaxis protein (MCP) signaling domain"/>
    <property type="match status" value="1"/>
</dbReference>
<evidence type="ECO:0000259" key="4">
    <source>
        <dbReference type="PROSITE" id="PS50112"/>
    </source>
</evidence>
<feature type="domain" description="PAC" evidence="5">
    <location>
        <begin position="98"/>
        <end position="150"/>
    </location>
</feature>
<dbReference type="NCBIfam" id="TIGR00229">
    <property type="entry name" value="sensory_box"/>
    <property type="match status" value="3"/>
</dbReference>
<dbReference type="Proteomes" id="UP001056291">
    <property type="component" value="Chromosome"/>
</dbReference>
<dbReference type="InterPro" id="IPR013655">
    <property type="entry name" value="PAS_fold_3"/>
</dbReference>
<dbReference type="PROSITE" id="PS50111">
    <property type="entry name" value="CHEMOTAXIS_TRANSDUC_2"/>
    <property type="match status" value="1"/>
</dbReference>
<proteinExistence type="predicted"/>
<evidence type="ECO:0000256" key="2">
    <source>
        <dbReference type="SAM" id="MobiDB-lite"/>
    </source>
</evidence>
<accession>A0ABY4W068</accession>
<dbReference type="SMART" id="SM00283">
    <property type="entry name" value="MA"/>
    <property type="match status" value="1"/>
</dbReference>